<keyword evidence="3 8" id="KW-0436">Ligase</keyword>
<keyword evidence="4 8" id="KW-0819">tRNA processing</keyword>
<evidence type="ECO:0000313" key="10">
    <source>
        <dbReference type="EMBL" id="EMD15928.1"/>
    </source>
</evidence>
<dbReference type="Pfam" id="PF11734">
    <property type="entry name" value="TilS_C"/>
    <property type="match status" value="1"/>
</dbReference>
<dbReference type="STRING" id="999415.HMPREF9943_01761"/>
<protein>
    <recommendedName>
        <fullName evidence="8">tRNA(Ile)-lysidine synthase</fullName>
        <ecNumber evidence="8">6.3.4.19</ecNumber>
    </recommendedName>
    <alternativeName>
        <fullName evidence="8">tRNA(Ile)-2-lysyl-cytidine synthase</fullName>
    </alternativeName>
    <alternativeName>
        <fullName evidence="8">tRNA(Ile)-lysidine synthetase</fullName>
    </alternativeName>
</protein>
<dbReference type="PATRIC" id="fig|999415.3.peg.1788"/>
<gene>
    <name evidence="8" type="primary">tilS</name>
    <name evidence="10" type="ORF">HMPREF9943_01761</name>
</gene>
<dbReference type="EC" id="6.3.4.19" evidence="8"/>
<comment type="domain">
    <text evidence="8">The N-terminal region contains the highly conserved SGGXDS motif, predicted to be a P-loop motif involved in ATP binding.</text>
</comment>
<evidence type="ECO:0000256" key="1">
    <source>
        <dbReference type="ARBA" id="ARBA00004496"/>
    </source>
</evidence>
<dbReference type="EMBL" id="AGEJ01000027">
    <property type="protein sequence ID" value="EMD15928.1"/>
    <property type="molecule type" value="Genomic_DNA"/>
</dbReference>
<dbReference type="eggNOG" id="COG0037">
    <property type="taxonomic scope" value="Bacteria"/>
</dbReference>
<feature type="domain" description="Lysidine-tRNA(Ile) synthetase C-terminal" evidence="9">
    <location>
        <begin position="339"/>
        <end position="398"/>
    </location>
</feature>
<name>M2NCM8_9FIRM</name>
<organism evidence="10 11">
    <name type="scientific">Eggerthia catenaformis OT 569 = DSM 20559</name>
    <dbReference type="NCBI Taxonomy" id="999415"/>
    <lineage>
        <taxon>Bacteria</taxon>
        <taxon>Bacillati</taxon>
        <taxon>Bacillota</taxon>
        <taxon>Erysipelotrichia</taxon>
        <taxon>Erysipelotrichales</taxon>
        <taxon>Coprobacillaceae</taxon>
        <taxon>Eggerthia</taxon>
    </lineage>
</organism>
<comment type="similarity">
    <text evidence="8">Belongs to the tRNA(Ile)-lysidine synthase family.</text>
</comment>
<evidence type="ECO:0000256" key="6">
    <source>
        <dbReference type="ARBA" id="ARBA00022840"/>
    </source>
</evidence>
<keyword evidence="2 8" id="KW-0963">Cytoplasm</keyword>
<evidence type="ECO:0000256" key="3">
    <source>
        <dbReference type="ARBA" id="ARBA00022598"/>
    </source>
</evidence>
<accession>M2NCM8</accession>
<reference evidence="10 11" key="1">
    <citation type="submission" date="2013-02" db="EMBL/GenBank/DDBJ databases">
        <title>The Genome Sequence of Lactobacillus catenaformis F0143.</title>
        <authorList>
            <consortium name="The Broad Institute Genome Sequencing Platform"/>
            <person name="Earl A."/>
            <person name="Ward D."/>
            <person name="Feldgarden M."/>
            <person name="Gevers D."/>
            <person name="Izard J."/>
            <person name="Blanton J.M."/>
            <person name="Mathney J."/>
            <person name="Dewhirst F.E."/>
            <person name="Young S.K."/>
            <person name="Zeng Q."/>
            <person name="Gargeya S."/>
            <person name="Fitzgerald M."/>
            <person name="Haas B."/>
            <person name="Abouelleil A."/>
            <person name="Alvarado L."/>
            <person name="Arachchi H.M."/>
            <person name="Berlin A."/>
            <person name="Chapman S.B."/>
            <person name="Gearin G."/>
            <person name="Goldberg J."/>
            <person name="Griggs A."/>
            <person name="Gujja S."/>
            <person name="Hansen M."/>
            <person name="Heiman D."/>
            <person name="Howarth C."/>
            <person name="Larimer J."/>
            <person name="Lui A."/>
            <person name="MacDonald P.J.P."/>
            <person name="McCowen C."/>
            <person name="Montmayeur A."/>
            <person name="Murphy C."/>
            <person name="Neiman D."/>
            <person name="Pearson M."/>
            <person name="Priest M."/>
            <person name="Roberts A."/>
            <person name="Saif S."/>
            <person name="Shea T."/>
            <person name="Sisk P."/>
            <person name="Stolte C."/>
            <person name="Sykes S."/>
            <person name="Wortman J."/>
            <person name="Nusbaum C."/>
            <person name="Birren B."/>
        </authorList>
    </citation>
    <scope>NUCLEOTIDE SEQUENCE [LARGE SCALE GENOMIC DNA]</scope>
    <source>
        <strain evidence="10 11">OT 569</strain>
    </source>
</reference>
<dbReference type="InterPro" id="IPR014729">
    <property type="entry name" value="Rossmann-like_a/b/a_fold"/>
</dbReference>
<dbReference type="InterPro" id="IPR011063">
    <property type="entry name" value="TilS/TtcA_N"/>
</dbReference>
<evidence type="ECO:0000256" key="2">
    <source>
        <dbReference type="ARBA" id="ARBA00022490"/>
    </source>
</evidence>
<comment type="subcellular location">
    <subcellularLocation>
        <location evidence="1 8">Cytoplasm</location>
    </subcellularLocation>
</comment>
<dbReference type="SUPFAM" id="SSF52402">
    <property type="entry name" value="Adenine nucleotide alpha hydrolases-like"/>
    <property type="match status" value="1"/>
</dbReference>
<keyword evidence="5 8" id="KW-0547">Nucleotide-binding</keyword>
<evidence type="ECO:0000256" key="7">
    <source>
        <dbReference type="ARBA" id="ARBA00048539"/>
    </source>
</evidence>
<comment type="function">
    <text evidence="8">Ligates lysine onto the cytidine present at position 34 of the AUA codon-specific tRNA(Ile) that contains the anticodon CAU, in an ATP-dependent manner. Cytidine is converted to lysidine, thus changing the amino acid specificity of the tRNA from methionine to isoleucine.</text>
</comment>
<dbReference type="InterPro" id="IPR012795">
    <property type="entry name" value="tRNA_Ile_lys_synt_N"/>
</dbReference>
<dbReference type="InterPro" id="IPR012796">
    <property type="entry name" value="Lysidine-tRNA-synth_C"/>
</dbReference>
<proteinExistence type="inferred from homology"/>
<sequence>MIERLDKNKTYIIGVSGGCDSMALLDMCRNNKMNIVIAHINYNLREDTSLDYQTVLGYALKYNIPFEYKEFNKKDYNQGNFQTQARIMRYSFFQEVYLKYHAAGLLLAHHQDDVLETIYMHLERKSQCDYLGIQEETVIQGMKVYRPLLNKNKKALREYCLFHQIIFHDDYTNFQTYFTRDRIRNTILNTYTDKQKEELLKKAESINDKKQKDLKDIQEYLSFYRQNGFISYTSIKRELLSVFLYELLAEYIGKKKISNHLIHEIIHQIDSKPQIKMHLPVNYLFIKEYDNITVRLNRIIKDYSFTFNKDEWYECEFFKLSEQGPLNNGVYLKDEDYPITVRNIRAGDRIKTSGGTKKISRLFINKKIPYYLRKTWPILLNSKNEIILVPGLAKQLDYLYFKPTLFVIK</sequence>
<evidence type="ECO:0000256" key="4">
    <source>
        <dbReference type="ARBA" id="ARBA00022694"/>
    </source>
</evidence>
<dbReference type="Proteomes" id="UP000011758">
    <property type="component" value="Unassembled WGS sequence"/>
</dbReference>
<dbReference type="PANTHER" id="PTHR43033:SF1">
    <property type="entry name" value="TRNA(ILE)-LYSIDINE SYNTHASE-RELATED"/>
    <property type="match status" value="1"/>
</dbReference>
<dbReference type="AlphaFoldDB" id="M2NCM8"/>
<dbReference type="GO" id="GO:0032267">
    <property type="term" value="F:tRNA(Ile)-lysidine synthase activity"/>
    <property type="evidence" value="ECO:0007669"/>
    <property type="project" value="UniProtKB-EC"/>
</dbReference>
<dbReference type="NCBIfam" id="TIGR02433">
    <property type="entry name" value="lysidine_TilS_C"/>
    <property type="match status" value="1"/>
</dbReference>
<dbReference type="GO" id="GO:0006400">
    <property type="term" value="P:tRNA modification"/>
    <property type="evidence" value="ECO:0007669"/>
    <property type="project" value="UniProtKB-UniRule"/>
</dbReference>
<dbReference type="CDD" id="cd01992">
    <property type="entry name" value="TilS_N"/>
    <property type="match status" value="1"/>
</dbReference>
<comment type="catalytic activity">
    <reaction evidence="7 8">
        <text>cytidine(34) in tRNA(Ile2) + L-lysine + ATP = lysidine(34) in tRNA(Ile2) + AMP + diphosphate + H(+)</text>
        <dbReference type="Rhea" id="RHEA:43744"/>
        <dbReference type="Rhea" id="RHEA-COMP:10625"/>
        <dbReference type="Rhea" id="RHEA-COMP:10670"/>
        <dbReference type="ChEBI" id="CHEBI:15378"/>
        <dbReference type="ChEBI" id="CHEBI:30616"/>
        <dbReference type="ChEBI" id="CHEBI:32551"/>
        <dbReference type="ChEBI" id="CHEBI:33019"/>
        <dbReference type="ChEBI" id="CHEBI:82748"/>
        <dbReference type="ChEBI" id="CHEBI:83665"/>
        <dbReference type="ChEBI" id="CHEBI:456215"/>
        <dbReference type="EC" id="6.3.4.19"/>
    </reaction>
</comment>
<dbReference type="InterPro" id="IPR012094">
    <property type="entry name" value="tRNA_Ile_lys_synt"/>
</dbReference>
<feature type="binding site" evidence="8">
    <location>
        <begin position="16"/>
        <end position="21"/>
    </location>
    <ligand>
        <name>ATP</name>
        <dbReference type="ChEBI" id="CHEBI:30616"/>
    </ligand>
</feature>
<dbReference type="RefSeq" id="WP_004804202.1">
    <property type="nucleotide sequence ID" value="NZ_KB446650.1"/>
</dbReference>
<comment type="caution">
    <text evidence="10">The sequence shown here is derived from an EMBL/GenBank/DDBJ whole genome shotgun (WGS) entry which is preliminary data.</text>
</comment>
<dbReference type="SMART" id="SM00977">
    <property type="entry name" value="TilS_C"/>
    <property type="match status" value="1"/>
</dbReference>
<dbReference type="NCBIfam" id="TIGR02432">
    <property type="entry name" value="lysidine_TilS_N"/>
    <property type="match status" value="1"/>
</dbReference>
<dbReference type="GO" id="GO:0005737">
    <property type="term" value="C:cytoplasm"/>
    <property type="evidence" value="ECO:0007669"/>
    <property type="project" value="UniProtKB-SubCell"/>
</dbReference>
<evidence type="ECO:0000313" key="11">
    <source>
        <dbReference type="Proteomes" id="UP000011758"/>
    </source>
</evidence>
<dbReference type="Pfam" id="PF01171">
    <property type="entry name" value="ATP_bind_3"/>
    <property type="match status" value="1"/>
</dbReference>
<evidence type="ECO:0000259" key="9">
    <source>
        <dbReference type="SMART" id="SM00977"/>
    </source>
</evidence>
<dbReference type="GO" id="GO:0005524">
    <property type="term" value="F:ATP binding"/>
    <property type="evidence" value="ECO:0007669"/>
    <property type="project" value="UniProtKB-UniRule"/>
</dbReference>
<keyword evidence="11" id="KW-1185">Reference proteome</keyword>
<keyword evidence="6 8" id="KW-0067">ATP-binding</keyword>
<dbReference type="OrthoDB" id="9807403at2"/>
<evidence type="ECO:0000256" key="5">
    <source>
        <dbReference type="ARBA" id="ARBA00022741"/>
    </source>
</evidence>
<dbReference type="HAMAP" id="MF_01161">
    <property type="entry name" value="tRNA_Ile_lys_synt"/>
    <property type="match status" value="1"/>
</dbReference>
<dbReference type="PANTHER" id="PTHR43033">
    <property type="entry name" value="TRNA(ILE)-LYSIDINE SYNTHASE-RELATED"/>
    <property type="match status" value="1"/>
</dbReference>
<dbReference type="Gene3D" id="3.40.50.620">
    <property type="entry name" value="HUPs"/>
    <property type="match status" value="1"/>
</dbReference>
<dbReference type="SUPFAM" id="SSF56037">
    <property type="entry name" value="PheT/TilS domain"/>
    <property type="match status" value="1"/>
</dbReference>
<evidence type="ECO:0000256" key="8">
    <source>
        <dbReference type="HAMAP-Rule" id="MF_01161"/>
    </source>
</evidence>